<dbReference type="AlphaFoldDB" id="A0A919FRL6"/>
<sequence>MTSIQSGADDSTPDPLNDRHLAECRCPMDCGGRPEAGLRLVSPYPVIGSVDAARVRPPAVPYVPRRVGETVRDVLSGRPGVFMGRLGNAVFLRPVSGGVEWDVEPRWIDGPHV</sequence>
<dbReference type="RefSeq" id="WP_190211587.1">
    <property type="nucleotide sequence ID" value="NZ_BNBO01000015.1"/>
</dbReference>
<gene>
    <name evidence="1" type="ORF">GCM10018781_31510</name>
</gene>
<comment type="caution">
    <text evidence="1">The sequence shown here is derived from an EMBL/GenBank/DDBJ whole genome shotgun (WGS) entry which is preliminary data.</text>
</comment>
<reference evidence="1" key="2">
    <citation type="submission" date="2020-09" db="EMBL/GenBank/DDBJ databases">
        <authorList>
            <person name="Sun Q."/>
            <person name="Ohkuma M."/>
        </authorList>
    </citation>
    <scope>NUCLEOTIDE SEQUENCE</scope>
    <source>
        <strain evidence="1">JCM 4646</strain>
    </source>
</reference>
<keyword evidence="2" id="KW-1185">Reference proteome</keyword>
<proteinExistence type="predicted"/>
<dbReference type="GeneID" id="95353591"/>
<dbReference type="EMBL" id="BNBO01000015">
    <property type="protein sequence ID" value="GHH71018.1"/>
    <property type="molecule type" value="Genomic_DNA"/>
</dbReference>
<organism evidence="1 2">
    <name type="scientific">Kitasatospora indigofera</name>
    <dbReference type="NCBI Taxonomy" id="67307"/>
    <lineage>
        <taxon>Bacteria</taxon>
        <taxon>Bacillati</taxon>
        <taxon>Actinomycetota</taxon>
        <taxon>Actinomycetes</taxon>
        <taxon>Kitasatosporales</taxon>
        <taxon>Streptomycetaceae</taxon>
        <taxon>Kitasatospora</taxon>
    </lineage>
</organism>
<protein>
    <submittedName>
        <fullName evidence="1">Uncharacterized protein</fullName>
    </submittedName>
</protein>
<evidence type="ECO:0000313" key="1">
    <source>
        <dbReference type="EMBL" id="GHH71018.1"/>
    </source>
</evidence>
<accession>A0A919FRL6</accession>
<evidence type="ECO:0000313" key="2">
    <source>
        <dbReference type="Proteomes" id="UP000617734"/>
    </source>
</evidence>
<name>A0A919FRL6_9ACTN</name>
<reference evidence="1" key="1">
    <citation type="journal article" date="2014" name="Int. J. Syst. Evol. Microbiol.">
        <title>Complete genome sequence of Corynebacterium casei LMG S-19264T (=DSM 44701T), isolated from a smear-ripened cheese.</title>
        <authorList>
            <consortium name="US DOE Joint Genome Institute (JGI-PGF)"/>
            <person name="Walter F."/>
            <person name="Albersmeier A."/>
            <person name="Kalinowski J."/>
            <person name="Ruckert C."/>
        </authorList>
    </citation>
    <scope>NUCLEOTIDE SEQUENCE</scope>
    <source>
        <strain evidence="1">JCM 4646</strain>
    </source>
</reference>
<dbReference type="Proteomes" id="UP000617734">
    <property type="component" value="Unassembled WGS sequence"/>
</dbReference>